<feature type="transmembrane region" description="Helical" evidence="1">
    <location>
        <begin position="72"/>
        <end position="94"/>
    </location>
</feature>
<keyword evidence="1" id="KW-0472">Membrane</keyword>
<dbReference type="AlphaFoldDB" id="A0A4P6Q0X6"/>
<dbReference type="RefSeq" id="WP_131098034.1">
    <property type="nucleotide sequence ID" value="NZ_CP036455.1"/>
</dbReference>
<sequence length="138" mass="12939">MNSLVDIAVFGMAGAVTLAALVGLLLVVAGRSAVLPKSALGAVCAALLLAVPALAAGRTLGGDAGAGAGQAFLVASATMAVVYAAGAALLPLVVRRAAAGRGVAVPRGLRPTPAAAGWGVLVCAAFGAAGTGIALLLG</sequence>
<dbReference type="EMBL" id="CP036455">
    <property type="protein sequence ID" value="QBI53720.1"/>
    <property type="molecule type" value="Genomic_DNA"/>
</dbReference>
<accession>A0A4P6Q0X6</accession>
<gene>
    <name evidence="2" type="ORF">EKD16_09660</name>
</gene>
<name>A0A4P6Q0X6_9ACTN</name>
<evidence type="ECO:0000313" key="3">
    <source>
        <dbReference type="Proteomes" id="UP000292235"/>
    </source>
</evidence>
<organism evidence="2 3">
    <name type="scientific">Streptomonospora litoralis</name>
    <dbReference type="NCBI Taxonomy" id="2498135"/>
    <lineage>
        <taxon>Bacteria</taxon>
        <taxon>Bacillati</taxon>
        <taxon>Actinomycetota</taxon>
        <taxon>Actinomycetes</taxon>
        <taxon>Streptosporangiales</taxon>
        <taxon>Nocardiopsidaceae</taxon>
        <taxon>Streptomonospora</taxon>
    </lineage>
</organism>
<keyword evidence="1" id="KW-1133">Transmembrane helix</keyword>
<proteinExistence type="predicted"/>
<keyword evidence="1" id="KW-0812">Transmembrane</keyword>
<dbReference type="KEGG" id="strr:EKD16_09660"/>
<dbReference type="Proteomes" id="UP000292235">
    <property type="component" value="Chromosome"/>
</dbReference>
<evidence type="ECO:0000256" key="1">
    <source>
        <dbReference type="SAM" id="Phobius"/>
    </source>
</evidence>
<keyword evidence="3" id="KW-1185">Reference proteome</keyword>
<feature type="transmembrane region" description="Helical" evidence="1">
    <location>
        <begin position="115"/>
        <end position="137"/>
    </location>
</feature>
<evidence type="ECO:0000313" key="2">
    <source>
        <dbReference type="EMBL" id="QBI53720.1"/>
    </source>
</evidence>
<protein>
    <submittedName>
        <fullName evidence="2">Uncharacterized protein</fullName>
    </submittedName>
</protein>
<feature type="transmembrane region" description="Helical" evidence="1">
    <location>
        <begin position="40"/>
        <end position="60"/>
    </location>
</feature>
<reference evidence="2 3" key="1">
    <citation type="submission" date="2019-02" db="EMBL/GenBank/DDBJ databases">
        <authorList>
            <person name="Khodamoradi S."/>
            <person name="Hahnke R.L."/>
            <person name="Kaempfer P."/>
            <person name="Schumann P."/>
            <person name="Rohde M."/>
            <person name="Steinert M."/>
            <person name="Luzhetskyy A."/>
            <person name="Wink J."/>
            <person name="Ruckert C."/>
        </authorList>
    </citation>
    <scope>NUCLEOTIDE SEQUENCE [LARGE SCALE GENOMIC DNA]</scope>
    <source>
        <strain evidence="2 3">M2</strain>
    </source>
</reference>
<feature type="transmembrane region" description="Helical" evidence="1">
    <location>
        <begin position="6"/>
        <end position="28"/>
    </location>
</feature>